<dbReference type="SUPFAM" id="SSF51905">
    <property type="entry name" value="FAD/NAD(P)-binding domain"/>
    <property type="match status" value="1"/>
</dbReference>
<dbReference type="Proteomes" id="UP001054889">
    <property type="component" value="Unassembled WGS sequence"/>
</dbReference>
<comment type="similarity">
    <text evidence="1 5">Belongs to the FMO family.</text>
</comment>
<evidence type="ECO:0000256" key="3">
    <source>
        <dbReference type="ARBA" id="ARBA00022827"/>
    </source>
</evidence>
<dbReference type="InterPro" id="IPR036188">
    <property type="entry name" value="FAD/NAD-bd_sf"/>
</dbReference>
<dbReference type="GO" id="GO:0050660">
    <property type="term" value="F:flavin adenine dinucleotide binding"/>
    <property type="evidence" value="ECO:0007669"/>
    <property type="project" value="InterPro"/>
</dbReference>
<dbReference type="AlphaFoldDB" id="A0AAV5EN49"/>
<dbReference type="EC" id="1.-.-.-" evidence="5"/>
<evidence type="ECO:0000313" key="6">
    <source>
        <dbReference type="EMBL" id="GJN24809.1"/>
    </source>
</evidence>
<dbReference type="Pfam" id="PF00743">
    <property type="entry name" value="FMO-like"/>
    <property type="match status" value="1"/>
</dbReference>
<dbReference type="InterPro" id="IPR050346">
    <property type="entry name" value="FMO-like"/>
</dbReference>
<organism evidence="6 7">
    <name type="scientific">Eleusine coracana subsp. coracana</name>
    <dbReference type="NCBI Taxonomy" id="191504"/>
    <lineage>
        <taxon>Eukaryota</taxon>
        <taxon>Viridiplantae</taxon>
        <taxon>Streptophyta</taxon>
        <taxon>Embryophyta</taxon>
        <taxon>Tracheophyta</taxon>
        <taxon>Spermatophyta</taxon>
        <taxon>Magnoliopsida</taxon>
        <taxon>Liliopsida</taxon>
        <taxon>Poales</taxon>
        <taxon>Poaceae</taxon>
        <taxon>PACMAD clade</taxon>
        <taxon>Chloridoideae</taxon>
        <taxon>Cynodonteae</taxon>
        <taxon>Eleusininae</taxon>
        <taxon>Eleusine</taxon>
    </lineage>
</organism>
<sequence length="121" mass="13588">MYASVRLLSPRECMGVSDFQFLPIHGVPGRGTRRFPGHREVFFYLKDLCDEFGIMDVVRLNTKVVRVAMTSEVAGGHSSQMKWQVRSVRVDRDNGEEVFDAVVVANGHYSQPKLPTITGTT</sequence>
<evidence type="ECO:0000256" key="5">
    <source>
        <dbReference type="RuleBase" id="RU361177"/>
    </source>
</evidence>
<keyword evidence="5" id="KW-0503">Monooxygenase</keyword>
<comment type="cofactor">
    <cofactor evidence="5">
        <name>FAD</name>
        <dbReference type="ChEBI" id="CHEBI:57692"/>
    </cofactor>
</comment>
<dbReference type="InterPro" id="IPR020946">
    <property type="entry name" value="Flavin_mOase-like"/>
</dbReference>
<reference evidence="6" key="1">
    <citation type="journal article" date="2018" name="DNA Res.">
        <title>Multiple hybrid de novo genome assembly of finger millet, an orphan allotetraploid crop.</title>
        <authorList>
            <person name="Hatakeyama M."/>
            <person name="Aluri S."/>
            <person name="Balachadran M.T."/>
            <person name="Sivarajan S.R."/>
            <person name="Patrignani A."/>
            <person name="Gruter S."/>
            <person name="Poveda L."/>
            <person name="Shimizu-Inatsugi R."/>
            <person name="Baeten J."/>
            <person name="Francoijs K.J."/>
            <person name="Nataraja K.N."/>
            <person name="Reddy Y.A.N."/>
            <person name="Phadnis S."/>
            <person name="Ravikumar R.L."/>
            <person name="Schlapbach R."/>
            <person name="Sreeman S.M."/>
            <person name="Shimizu K.K."/>
        </authorList>
    </citation>
    <scope>NUCLEOTIDE SEQUENCE</scope>
</reference>
<reference evidence="6" key="2">
    <citation type="submission" date="2021-12" db="EMBL/GenBank/DDBJ databases">
        <title>Resequencing data analysis of finger millet.</title>
        <authorList>
            <person name="Hatakeyama M."/>
            <person name="Aluri S."/>
            <person name="Balachadran M.T."/>
            <person name="Sivarajan S.R."/>
            <person name="Poveda L."/>
            <person name="Shimizu-Inatsugi R."/>
            <person name="Schlapbach R."/>
            <person name="Sreeman S.M."/>
            <person name="Shimizu K.K."/>
        </authorList>
    </citation>
    <scope>NUCLEOTIDE SEQUENCE</scope>
</reference>
<keyword evidence="4 5" id="KW-0560">Oxidoreductase</keyword>
<proteinExistence type="inferred from homology"/>
<evidence type="ECO:0000313" key="7">
    <source>
        <dbReference type="Proteomes" id="UP001054889"/>
    </source>
</evidence>
<keyword evidence="7" id="KW-1185">Reference proteome</keyword>
<evidence type="ECO:0000256" key="4">
    <source>
        <dbReference type="ARBA" id="ARBA00023002"/>
    </source>
</evidence>
<evidence type="ECO:0000256" key="2">
    <source>
        <dbReference type="ARBA" id="ARBA00022630"/>
    </source>
</evidence>
<protein>
    <recommendedName>
        <fullName evidence="5">Flavin-containing monooxygenase</fullName>
        <ecNumber evidence="5">1.-.-.-</ecNumber>
    </recommendedName>
</protein>
<keyword evidence="3 5" id="KW-0274">FAD</keyword>
<dbReference type="PANTHER" id="PTHR23023">
    <property type="entry name" value="DIMETHYLANILINE MONOOXYGENASE"/>
    <property type="match status" value="1"/>
</dbReference>
<accession>A0AAV5EN49</accession>
<dbReference type="GO" id="GO:0050661">
    <property type="term" value="F:NADP binding"/>
    <property type="evidence" value="ECO:0007669"/>
    <property type="project" value="InterPro"/>
</dbReference>
<name>A0AAV5EN49_ELECO</name>
<keyword evidence="2 5" id="KW-0285">Flavoprotein</keyword>
<dbReference type="EMBL" id="BQKI01000077">
    <property type="protein sequence ID" value="GJN24809.1"/>
    <property type="molecule type" value="Genomic_DNA"/>
</dbReference>
<evidence type="ECO:0000256" key="1">
    <source>
        <dbReference type="ARBA" id="ARBA00009183"/>
    </source>
</evidence>
<gene>
    <name evidence="6" type="primary">gb12575</name>
    <name evidence="6" type="ORF">PR202_gb12575</name>
</gene>
<dbReference type="GO" id="GO:0004499">
    <property type="term" value="F:N,N-dimethylaniline monooxygenase activity"/>
    <property type="evidence" value="ECO:0007669"/>
    <property type="project" value="InterPro"/>
</dbReference>
<dbReference type="Gene3D" id="3.50.50.60">
    <property type="entry name" value="FAD/NAD(P)-binding domain"/>
    <property type="match status" value="1"/>
</dbReference>
<comment type="caution">
    <text evidence="6">The sequence shown here is derived from an EMBL/GenBank/DDBJ whole genome shotgun (WGS) entry which is preliminary data.</text>
</comment>